<dbReference type="Gramene" id="CME146CT">
    <property type="protein sequence ID" value="CME146CT"/>
    <property type="gene ID" value="CME146C"/>
</dbReference>
<dbReference type="eggNOG" id="KOG0575">
    <property type="taxonomic scope" value="Eukaryota"/>
</dbReference>
<dbReference type="PANTHER" id="PTHR24345:SF0">
    <property type="entry name" value="CELL CYCLE SERINE_THREONINE-PROTEIN KINASE CDC5_MSD2"/>
    <property type="match status" value="1"/>
</dbReference>
<evidence type="ECO:0000256" key="3">
    <source>
        <dbReference type="ARBA" id="ARBA00022737"/>
    </source>
</evidence>
<feature type="region of interest" description="Disordered" evidence="9">
    <location>
        <begin position="84"/>
        <end position="105"/>
    </location>
</feature>
<dbReference type="KEGG" id="cme:CYME_CME146C"/>
<evidence type="ECO:0000256" key="1">
    <source>
        <dbReference type="ARBA" id="ARBA00022527"/>
    </source>
</evidence>
<dbReference type="Proteomes" id="UP000007014">
    <property type="component" value="Chromosome 5"/>
</dbReference>
<dbReference type="InterPro" id="IPR000719">
    <property type="entry name" value="Prot_kinase_dom"/>
</dbReference>
<feature type="domain" description="POLO box" evidence="11">
    <location>
        <begin position="788"/>
        <end position="866"/>
    </location>
</feature>
<feature type="compositionally biased region" description="Low complexity" evidence="9">
    <location>
        <begin position="50"/>
        <end position="62"/>
    </location>
</feature>
<accession>M1UPK8</accession>
<dbReference type="InterPro" id="IPR017441">
    <property type="entry name" value="Protein_kinase_ATP_BS"/>
</dbReference>
<dbReference type="PROSITE" id="PS00108">
    <property type="entry name" value="PROTEIN_KINASE_ST"/>
    <property type="match status" value="1"/>
</dbReference>
<dbReference type="InterPro" id="IPR000959">
    <property type="entry name" value="POLO_box_dom"/>
</dbReference>
<evidence type="ECO:0000256" key="5">
    <source>
        <dbReference type="ARBA" id="ARBA00022777"/>
    </source>
</evidence>
<dbReference type="AlphaFoldDB" id="M1UPK8"/>
<evidence type="ECO:0000256" key="2">
    <source>
        <dbReference type="ARBA" id="ARBA00022679"/>
    </source>
</evidence>
<feature type="compositionally biased region" description="Gly residues" evidence="9">
    <location>
        <begin position="7"/>
        <end position="17"/>
    </location>
</feature>
<dbReference type="OrthoDB" id="1739at2759"/>
<keyword evidence="5 8" id="KW-0418">Kinase</keyword>
<sequence>MAFLGLRTGGGGGGSGANAGATTGSTPTSQRGGRTGPEAGSGRVRAVVDSPTGSSAAAASPGAGRGAAERQAFAIIEERQRIRKRAAGNERTEENLDTSNTEQSDGSGYILGPVVATYIRGRFLGKGGFAKCYEMTDARTQRVYAGKIIDKSTVTKLRARQKLRSEIQIHGSLRHPHIVRFEHFFEDEDHVYILLELCDAQSMMELLKRRKRLTEPECRYFMMQILEAVEYMHRNRVIHRDIKLGNLFLTSDLQIKIGDFGLAAKLEYDNERKRTMCGTPNYIAPEILCGKNGHSYEVDIWSLGVVLYTMLIGKPPFETADVKTTYKRIKANIYTFPSQVQISRPARDLIVSILNAAPEGRPQLSDIWCSEFMQGPVPRCLPRKALDEEPTLAEIGLDFASGAVQAAGMRYHDSADGATGPRFPSAAQSVQQQACSSTSARERNLPAVQGITQKGTFPRNPFTKKHTGTGPVAALEKPHAGSAPGNALGVVHLLERMELGTAEAPAHTTAERMHTDGSANLTPMSGARACAMPPPACESASRHDRQIIAAAGNDAGGHWDAADMDEEERGMLRRAQHELATSFARLPPEAMIPTSAARSASPSEVLGPPGARSGAQSRSSASSAACAQAGDQRGACGGGVLASPFQIADPTRTVHMGDLPADCKTTPPEVWICKWVDYTSKYGVGYQLSNGDYGVYFNDATKIMLHAGGDASAIEYVERKRLAFGSYDDWQIFTWNDHRESLRKKVTLLRHFRQHLDEHQPPGQEPPVAQGTVPGSAGAAAAVQRPIYLKRWMRTRHAMIFRLSNRVIQVDFFDTTQLVLSAGHGIVTYRDKLGRRIQLRLHAIPNCPELVKRLRYLRDILGHLTQQQQQQQQQPVPPAQV</sequence>
<dbReference type="GeneID" id="16992904"/>
<dbReference type="PROSITE" id="PS50078">
    <property type="entry name" value="POLO_BOX"/>
    <property type="match status" value="2"/>
</dbReference>
<feature type="region of interest" description="Disordered" evidence="9">
    <location>
        <begin position="594"/>
        <end position="626"/>
    </location>
</feature>
<dbReference type="RefSeq" id="XP_005535647.1">
    <property type="nucleotide sequence ID" value="XM_005535590.1"/>
</dbReference>
<dbReference type="CDD" id="cd14099">
    <property type="entry name" value="STKc_PLK"/>
    <property type="match status" value="1"/>
</dbReference>
<dbReference type="HOGENOM" id="CLU_000288_46_2_1"/>
<organism evidence="12 13">
    <name type="scientific">Cyanidioschyzon merolae (strain NIES-3377 / 10D)</name>
    <name type="common">Unicellular red alga</name>
    <dbReference type="NCBI Taxonomy" id="280699"/>
    <lineage>
        <taxon>Eukaryota</taxon>
        <taxon>Rhodophyta</taxon>
        <taxon>Bangiophyceae</taxon>
        <taxon>Cyanidiales</taxon>
        <taxon>Cyanidiaceae</taxon>
        <taxon>Cyanidioschyzon</taxon>
    </lineage>
</organism>
<dbReference type="PROSITE" id="PS50011">
    <property type="entry name" value="PROTEIN_KINASE_DOM"/>
    <property type="match status" value="1"/>
</dbReference>
<evidence type="ECO:0000313" key="12">
    <source>
        <dbReference type="EMBL" id="BAM79361.1"/>
    </source>
</evidence>
<dbReference type="FunFam" id="1.10.510.10:FF:000571">
    <property type="entry name" value="Maternal embryonic leucine zipper kinase"/>
    <property type="match status" value="1"/>
</dbReference>
<evidence type="ECO:0000256" key="4">
    <source>
        <dbReference type="ARBA" id="ARBA00022741"/>
    </source>
</evidence>
<dbReference type="PROSITE" id="PS00107">
    <property type="entry name" value="PROTEIN_KINASE_ATP"/>
    <property type="match status" value="1"/>
</dbReference>
<dbReference type="InterPro" id="IPR036947">
    <property type="entry name" value="POLO_box_dom_sf"/>
</dbReference>
<dbReference type="GO" id="GO:0005634">
    <property type="term" value="C:nucleus"/>
    <property type="evidence" value="ECO:0007669"/>
    <property type="project" value="TreeGrafter"/>
</dbReference>
<dbReference type="Pfam" id="PF00069">
    <property type="entry name" value="Pkinase"/>
    <property type="match status" value="1"/>
</dbReference>
<keyword evidence="4 7" id="KW-0547">Nucleotide-binding</keyword>
<dbReference type="FunFam" id="3.30.200.20:FF:000091">
    <property type="entry name" value="Serine/threonine-protein kinase PLK"/>
    <property type="match status" value="1"/>
</dbReference>
<dbReference type="InterPro" id="IPR033701">
    <property type="entry name" value="POLO_box_1"/>
</dbReference>
<feature type="compositionally biased region" description="Low complexity" evidence="9">
    <location>
        <begin position="18"/>
        <end position="29"/>
    </location>
</feature>
<evidence type="ECO:0000259" key="10">
    <source>
        <dbReference type="PROSITE" id="PS50011"/>
    </source>
</evidence>
<dbReference type="CDD" id="cd13117">
    <property type="entry name" value="POLO_box_2"/>
    <property type="match status" value="1"/>
</dbReference>
<dbReference type="SMART" id="SM00220">
    <property type="entry name" value="S_TKc"/>
    <property type="match status" value="1"/>
</dbReference>
<evidence type="ECO:0000259" key="11">
    <source>
        <dbReference type="PROSITE" id="PS50078"/>
    </source>
</evidence>
<evidence type="ECO:0000256" key="8">
    <source>
        <dbReference type="RuleBase" id="RU361162"/>
    </source>
</evidence>
<keyword evidence="1 8" id="KW-0723">Serine/threonine-protein kinase</keyword>
<dbReference type="Pfam" id="PF00659">
    <property type="entry name" value="POLO_box"/>
    <property type="match status" value="2"/>
</dbReference>
<evidence type="ECO:0000256" key="6">
    <source>
        <dbReference type="ARBA" id="ARBA00022840"/>
    </source>
</evidence>
<evidence type="ECO:0000256" key="7">
    <source>
        <dbReference type="PROSITE-ProRule" id="PRU10141"/>
    </source>
</evidence>
<dbReference type="PANTHER" id="PTHR24345">
    <property type="entry name" value="SERINE/THREONINE-PROTEIN KINASE PLK"/>
    <property type="match status" value="1"/>
</dbReference>
<dbReference type="SUPFAM" id="SSF56112">
    <property type="entry name" value="Protein kinase-like (PK-like)"/>
    <property type="match status" value="1"/>
</dbReference>
<keyword evidence="3" id="KW-0677">Repeat</keyword>
<dbReference type="GO" id="GO:0004674">
    <property type="term" value="F:protein serine/threonine kinase activity"/>
    <property type="evidence" value="ECO:0007669"/>
    <property type="project" value="UniProtKB-KW"/>
</dbReference>
<evidence type="ECO:0000313" key="13">
    <source>
        <dbReference type="Proteomes" id="UP000007014"/>
    </source>
</evidence>
<feature type="domain" description="POLO box" evidence="11">
    <location>
        <begin position="671"/>
        <end position="758"/>
    </location>
</feature>
<comment type="catalytic activity">
    <reaction evidence="8">
        <text>L-threonyl-[protein] + ATP = O-phospho-L-threonyl-[protein] + ADP + H(+)</text>
        <dbReference type="Rhea" id="RHEA:46608"/>
        <dbReference type="Rhea" id="RHEA-COMP:11060"/>
        <dbReference type="Rhea" id="RHEA-COMP:11605"/>
        <dbReference type="ChEBI" id="CHEBI:15378"/>
        <dbReference type="ChEBI" id="CHEBI:30013"/>
        <dbReference type="ChEBI" id="CHEBI:30616"/>
        <dbReference type="ChEBI" id="CHEBI:61977"/>
        <dbReference type="ChEBI" id="CHEBI:456216"/>
        <dbReference type="EC" id="2.7.11.21"/>
    </reaction>
</comment>
<keyword evidence="13" id="KW-1185">Reference proteome</keyword>
<dbReference type="OMA" id="IQIHKSM"/>
<reference evidence="12 13" key="2">
    <citation type="journal article" date="2007" name="BMC Biol.">
        <title>A 100%-complete sequence reveals unusually simple genomic features in the hot-spring red alga Cyanidioschyzon merolae.</title>
        <authorList>
            <person name="Nozaki H."/>
            <person name="Takano H."/>
            <person name="Misumi O."/>
            <person name="Terasawa K."/>
            <person name="Matsuzaki M."/>
            <person name="Maruyama S."/>
            <person name="Nishida K."/>
            <person name="Yagisawa F."/>
            <person name="Yoshida Y."/>
            <person name="Fujiwara T."/>
            <person name="Takio S."/>
            <person name="Tamura K."/>
            <person name="Chung S.J."/>
            <person name="Nakamura S."/>
            <person name="Kuroiwa H."/>
            <person name="Tanaka K."/>
            <person name="Sato N."/>
            <person name="Kuroiwa T."/>
        </authorList>
    </citation>
    <scope>NUCLEOTIDE SEQUENCE [LARGE SCALE GENOMIC DNA]</scope>
    <source>
        <strain evidence="12 13">10D</strain>
    </source>
</reference>
<dbReference type="InterPro" id="IPR008271">
    <property type="entry name" value="Ser/Thr_kinase_AS"/>
</dbReference>
<keyword evidence="6 7" id="KW-0067">ATP-binding</keyword>
<proteinExistence type="inferred from homology"/>
<protein>
    <recommendedName>
        <fullName evidence="8">Serine/threonine-protein kinase PLK</fullName>
        <ecNumber evidence="8">2.7.11.21</ecNumber>
    </recommendedName>
    <alternativeName>
        <fullName evidence="8">Polo-like kinase</fullName>
    </alternativeName>
</protein>
<dbReference type="SUPFAM" id="SSF82615">
    <property type="entry name" value="Polo-box domain"/>
    <property type="match status" value="2"/>
</dbReference>
<evidence type="ECO:0000256" key="9">
    <source>
        <dbReference type="SAM" id="MobiDB-lite"/>
    </source>
</evidence>
<keyword evidence="2 8" id="KW-0808">Transferase</keyword>
<dbReference type="EC" id="2.7.11.21" evidence="8"/>
<feature type="domain" description="Protein kinase" evidence="10">
    <location>
        <begin position="118"/>
        <end position="373"/>
    </location>
</feature>
<feature type="compositionally biased region" description="Low complexity" evidence="9">
    <location>
        <begin position="610"/>
        <end position="626"/>
    </location>
</feature>
<dbReference type="EMBL" id="AP006487">
    <property type="protein sequence ID" value="BAM79361.1"/>
    <property type="molecule type" value="Genomic_DNA"/>
</dbReference>
<dbReference type="STRING" id="280699.M1UPK8"/>
<gene>
    <name evidence="12" type="ORF">CYME_CME146C</name>
</gene>
<reference evidence="12 13" key="1">
    <citation type="journal article" date="2004" name="Nature">
        <title>Genome sequence of the ultrasmall unicellular red alga Cyanidioschyzon merolae 10D.</title>
        <authorList>
            <person name="Matsuzaki M."/>
            <person name="Misumi O."/>
            <person name="Shin-i T."/>
            <person name="Maruyama S."/>
            <person name="Takahara M."/>
            <person name="Miyagishima S."/>
            <person name="Mori T."/>
            <person name="Nishida K."/>
            <person name="Yagisawa F."/>
            <person name="Nishida K."/>
            <person name="Yoshida Y."/>
            <person name="Nishimura Y."/>
            <person name="Nakao S."/>
            <person name="Kobayashi T."/>
            <person name="Momoyama Y."/>
            <person name="Higashiyama T."/>
            <person name="Minoda A."/>
            <person name="Sano M."/>
            <person name="Nomoto H."/>
            <person name="Oishi K."/>
            <person name="Hayashi H."/>
            <person name="Ohta F."/>
            <person name="Nishizaka S."/>
            <person name="Haga S."/>
            <person name="Miura S."/>
            <person name="Morishita T."/>
            <person name="Kabeya Y."/>
            <person name="Terasawa K."/>
            <person name="Suzuki Y."/>
            <person name="Ishii Y."/>
            <person name="Asakawa S."/>
            <person name="Takano H."/>
            <person name="Ohta N."/>
            <person name="Kuroiwa H."/>
            <person name="Tanaka K."/>
            <person name="Shimizu N."/>
            <person name="Sugano S."/>
            <person name="Sato N."/>
            <person name="Nozaki H."/>
            <person name="Ogasawara N."/>
            <person name="Kohara Y."/>
            <person name="Kuroiwa T."/>
        </authorList>
    </citation>
    <scope>NUCLEOTIDE SEQUENCE [LARGE SCALE GENOMIC DNA]</scope>
    <source>
        <strain evidence="12 13">10D</strain>
    </source>
</reference>
<dbReference type="Gene3D" id="3.30.1120.30">
    <property type="entry name" value="POLO box domain"/>
    <property type="match status" value="2"/>
</dbReference>
<dbReference type="InterPro" id="IPR033695">
    <property type="entry name" value="POLO_box_2"/>
</dbReference>
<dbReference type="GO" id="GO:0005524">
    <property type="term" value="F:ATP binding"/>
    <property type="evidence" value="ECO:0007669"/>
    <property type="project" value="UniProtKB-UniRule"/>
</dbReference>
<feature type="region of interest" description="Disordered" evidence="9">
    <location>
        <begin position="1"/>
        <end position="65"/>
    </location>
</feature>
<dbReference type="InterPro" id="IPR011009">
    <property type="entry name" value="Kinase-like_dom_sf"/>
</dbReference>
<comment type="similarity">
    <text evidence="8">Belongs to the protein kinase superfamily. Ser/Thr protein kinase family. CDC5/Polo subfamily.</text>
</comment>
<dbReference type="Gene3D" id="3.30.200.20">
    <property type="entry name" value="Phosphorylase Kinase, domain 1"/>
    <property type="match status" value="1"/>
</dbReference>
<dbReference type="Gene3D" id="1.10.510.10">
    <property type="entry name" value="Transferase(Phosphotransferase) domain 1"/>
    <property type="match status" value="1"/>
</dbReference>
<name>M1UPK8_CYAM1</name>
<feature type="binding site" evidence="7">
    <location>
        <position position="147"/>
    </location>
    <ligand>
        <name>ATP</name>
        <dbReference type="ChEBI" id="CHEBI:30616"/>
    </ligand>
</feature>
<dbReference type="CDD" id="cd13118">
    <property type="entry name" value="POLO_box_1"/>
    <property type="match status" value="1"/>
</dbReference>